<organism evidence="1 2">
    <name type="scientific">Hafnia phage Enc34</name>
    <dbReference type="NCBI Taxonomy" id="1150990"/>
    <lineage>
        <taxon>Viruses</taxon>
        <taxon>Duplodnaviria</taxon>
        <taxon>Heunggongvirae</taxon>
        <taxon>Uroviricota</taxon>
        <taxon>Caudoviricetes</taxon>
        <taxon>Casjensviridae</taxon>
        <taxon>Enchivirus</taxon>
        <taxon>Enchivirus Enc34</taxon>
    </lineage>
</organism>
<dbReference type="RefSeq" id="YP_007007007.1">
    <property type="nucleotide sequence ID" value="NC_019524.2"/>
</dbReference>
<reference evidence="1 2" key="1">
    <citation type="journal article" date="2012" name="J. Virol.">
        <title>Complete Genome Sequence of the Enterobacter cancerogenus Bacteriophage Enc34.</title>
        <authorList>
            <person name="Kazaks A."/>
            <person name="Dislers A."/>
            <person name="Lipowsky G."/>
            <person name="Nikolajeva V."/>
            <person name="Tars K."/>
        </authorList>
    </citation>
    <scope>NUCLEOTIDE SEQUENCE [LARGE SCALE GENOMIC DNA]</scope>
</reference>
<sequence>MPEVLIRESKVEKESCEYAMALGWWVSKYTAPGKKAVPDRLFIRDGIVVFVEFKRPTKVPTLQQVLRHKQMREKGANVFWVDNYEDFKKLIKSFM</sequence>
<keyword evidence="2" id="KW-1185">Reference proteome</keyword>
<dbReference type="GO" id="GO:0003676">
    <property type="term" value="F:nucleic acid binding"/>
    <property type="evidence" value="ECO:0007669"/>
    <property type="project" value="InterPro"/>
</dbReference>
<protein>
    <submittedName>
        <fullName evidence="1">VRR-NUC domain protein</fullName>
    </submittedName>
</protein>
<evidence type="ECO:0000313" key="2">
    <source>
        <dbReference type="Proteomes" id="UP000008024"/>
    </source>
</evidence>
<dbReference type="GeneID" id="14014003"/>
<proteinExistence type="predicted"/>
<dbReference type="InterPro" id="IPR011856">
    <property type="entry name" value="tRNA_endonuc-like_dom_sf"/>
</dbReference>
<dbReference type="KEGG" id="vg:14014003"/>
<accession>H6WYG4</accession>
<name>H6WYG4_9CAUD</name>
<dbReference type="Gene3D" id="3.40.1350.10">
    <property type="match status" value="1"/>
</dbReference>
<dbReference type="Proteomes" id="UP000008024">
    <property type="component" value="Segment"/>
</dbReference>
<evidence type="ECO:0000313" key="1">
    <source>
        <dbReference type="EMBL" id="AFB84022.1"/>
    </source>
</evidence>
<dbReference type="OrthoDB" id="16625at10239"/>
<dbReference type="EMBL" id="JQ340774">
    <property type="protein sequence ID" value="AFB84022.1"/>
    <property type="molecule type" value="Genomic_DNA"/>
</dbReference>